<evidence type="ECO:0000256" key="3">
    <source>
        <dbReference type="ARBA" id="ARBA00022927"/>
    </source>
</evidence>
<name>A0A811PNS4_9POAL</name>
<gene>
    <name evidence="7" type="ORF">NCGR_LOCUS31898</name>
</gene>
<keyword evidence="3" id="KW-0653">Protein transport</keyword>
<feature type="compositionally biased region" description="Basic and acidic residues" evidence="4">
    <location>
        <begin position="262"/>
        <end position="273"/>
    </location>
</feature>
<dbReference type="GO" id="GO:0015031">
    <property type="term" value="P:protein transport"/>
    <property type="evidence" value="ECO:0007669"/>
    <property type="project" value="UniProtKB-KW"/>
</dbReference>
<dbReference type="InterPro" id="IPR032691">
    <property type="entry name" value="Mon2/Sec7/BIG1-like_HUS"/>
</dbReference>
<evidence type="ECO:0008006" key="9">
    <source>
        <dbReference type="Google" id="ProtNLM"/>
    </source>
</evidence>
<dbReference type="Pfam" id="PF12783">
    <property type="entry name" value="Sec7-like_HUS"/>
    <property type="match status" value="1"/>
</dbReference>
<accession>A0A811PNS4</accession>
<dbReference type="GO" id="GO:0005802">
    <property type="term" value="C:trans-Golgi network"/>
    <property type="evidence" value="ECO:0007669"/>
    <property type="project" value="TreeGrafter"/>
</dbReference>
<dbReference type="AlphaFoldDB" id="A0A811PNS4"/>
<dbReference type="PANTHER" id="PTHR10663:SF108">
    <property type="entry name" value="BREFELDIN A-INHIBITED GUANINE NUCLEOTIDE-EXCHANGE PROTEIN 1"/>
    <property type="match status" value="1"/>
</dbReference>
<feature type="region of interest" description="Disordered" evidence="4">
    <location>
        <begin position="249"/>
        <end position="273"/>
    </location>
</feature>
<protein>
    <recommendedName>
        <fullName evidence="9">ARM repeat superfamily protein</fullName>
    </recommendedName>
</protein>
<evidence type="ECO:0000313" key="8">
    <source>
        <dbReference type="Proteomes" id="UP000604825"/>
    </source>
</evidence>
<comment type="caution">
    <text evidence="7">The sequence shown here is derived from an EMBL/GenBank/DDBJ whole genome shotgun (WGS) entry which is preliminary data.</text>
</comment>
<keyword evidence="8" id="KW-1185">Reference proteome</keyword>
<feature type="domain" description="Mon2/Sec7/BIG1-like dimerisation and cyclophilin-binding" evidence="6">
    <location>
        <begin position="21"/>
        <end position="210"/>
    </location>
</feature>
<evidence type="ECO:0000259" key="6">
    <source>
        <dbReference type="Pfam" id="PF16213"/>
    </source>
</evidence>
<keyword evidence="1" id="KW-0813">Transport</keyword>
<sequence>MATPTTPLGGASPSGRVLGPALDRIIKNAAWRKHSALVAAAKAALDLLSSSPEYPSPDPTSPQSSPLLGLPSAAADASLHALLLALESASPKVADPALDCVTKLLYHRLLLGDLGCAGAGDDPSSPTSRLLNAVLTCGALSDDAMELATLRVIVAAARCPTVAIRGEGLGQVLKTCYNIYLSSSSGANQLCAKLALAQVLVIVFARVEVDSMDVRVRTVSITDMLDVSDRNLNDSSIVQVAQGFINEAMEGSDAPEPGSHLEPTEVDGKEDVGMSKTREDGLALFKNLCKLSMKFSTPDNPEDQMLLRGKVLSLELLKMVIDNAGPFWRTNEKYDPIPVVVSSFVDFNYLSINFIELQLFGT</sequence>
<dbReference type="Proteomes" id="UP000604825">
    <property type="component" value="Unassembled WGS sequence"/>
</dbReference>
<evidence type="ECO:0000256" key="4">
    <source>
        <dbReference type="SAM" id="MobiDB-lite"/>
    </source>
</evidence>
<dbReference type="Pfam" id="PF16213">
    <property type="entry name" value="DCB"/>
    <property type="match status" value="1"/>
</dbReference>
<evidence type="ECO:0000256" key="1">
    <source>
        <dbReference type="ARBA" id="ARBA00022448"/>
    </source>
</evidence>
<dbReference type="EMBL" id="CAJGYO010000007">
    <property type="protein sequence ID" value="CAD6247718.1"/>
    <property type="molecule type" value="Genomic_DNA"/>
</dbReference>
<dbReference type="GO" id="GO:0005085">
    <property type="term" value="F:guanyl-nucleotide exchange factor activity"/>
    <property type="evidence" value="ECO:0007669"/>
    <property type="project" value="UniProtKB-KW"/>
</dbReference>
<reference evidence="7" key="1">
    <citation type="submission" date="2020-10" db="EMBL/GenBank/DDBJ databases">
        <authorList>
            <person name="Han B."/>
            <person name="Lu T."/>
            <person name="Zhao Q."/>
            <person name="Huang X."/>
            <person name="Zhao Y."/>
        </authorList>
    </citation>
    <scope>NUCLEOTIDE SEQUENCE</scope>
</reference>
<dbReference type="OrthoDB" id="430364at2759"/>
<evidence type="ECO:0000313" key="7">
    <source>
        <dbReference type="EMBL" id="CAD6247718.1"/>
    </source>
</evidence>
<proteinExistence type="predicted"/>
<dbReference type="InterPro" id="IPR032629">
    <property type="entry name" value="DCB_dom"/>
</dbReference>
<feature type="domain" description="Mon2/Sec7/BIG1-like HUS" evidence="5">
    <location>
        <begin position="279"/>
        <end position="333"/>
    </location>
</feature>
<organism evidence="7 8">
    <name type="scientific">Miscanthus lutarioriparius</name>
    <dbReference type="NCBI Taxonomy" id="422564"/>
    <lineage>
        <taxon>Eukaryota</taxon>
        <taxon>Viridiplantae</taxon>
        <taxon>Streptophyta</taxon>
        <taxon>Embryophyta</taxon>
        <taxon>Tracheophyta</taxon>
        <taxon>Spermatophyta</taxon>
        <taxon>Magnoliopsida</taxon>
        <taxon>Liliopsida</taxon>
        <taxon>Poales</taxon>
        <taxon>Poaceae</taxon>
        <taxon>PACMAD clade</taxon>
        <taxon>Panicoideae</taxon>
        <taxon>Andropogonodae</taxon>
        <taxon>Andropogoneae</taxon>
        <taxon>Saccharinae</taxon>
        <taxon>Miscanthus</taxon>
    </lineage>
</organism>
<evidence type="ECO:0000259" key="5">
    <source>
        <dbReference type="Pfam" id="PF12783"/>
    </source>
</evidence>
<keyword evidence="2" id="KW-0344">Guanine-nucleotide releasing factor</keyword>
<evidence type="ECO:0000256" key="2">
    <source>
        <dbReference type="ARBA" id="ARBA00022658"/>
    </source>
</evidence>
<dbReference type="PANTHER" id="PTHR10663">
    <property type="entry name" value="GUANYL-NUCLEOTIDE EXCHANGE FACTOR"/>
    <property type="match status" value="1"/>
</dbReference>